<keyword evidence="1" id="KW-0862">Zinc</keyword>
<keyword evidence="2" id="KW-0175">Coiled coil</keyword>
<dbReference type="PROSITE" id="PS50158">
    <property type="entry name" value="ZF_CCHC"/>
    <property type="match status" value="1"/>
</dbReference>
<dbReference type="InterPro" id="IPR036875">
    <property type="entry name" value="Znf_CCHC_sf"/>
</dbReference>
<accession>A0A6L2L8C2</accession>
<dbReference type="GO" id="GO:0003676">
    <property type="term" value="F:nucleic acid binding"/>
    <property type="evidence" value="ECO:0007669"/>
    <property type="project" value="InterPro"/>
</dbReference>
<feature type="compositionally biased region" description="Pro residues" evidence="3">
    <location>
        <begin position="1033"/>
        <end position="1045"/>
    </location>
</feature>
<dbReference type="SMART" id="SM00343">
    <property type="entry name" value="ZnF_C2HC"/>
    <property type="match status" value="1"/>
</dbReference>
<feature type="domain" description="CCHC-type" evidence="4">
    <location>
        <begin position="510"/>
        <end position="526"/>
    </location>
</feature>
<evidence type="ECO:0000259" key="4">
    <source>
        <dbReference type="PROSITE" id="PS50158"/>
    </source>
</evidence>
<feature type="coiled-coil region" evidence="2">
    <location>
        <begin position="25"/>
        <end position="52"/>
    </location>
</feature>
<feature type="compositionally biased region" description="Basic and acidic residues" evidence="3">
    <location>
        <begin position="1274"/>
        <end position="1290"/>
    </location>
</feature>
<dbReference type="Pfam" id="PF25597">
    <property type="entry name" value="SH3_retrovirus"/>
    <property type="match status" value="1"/>
</dbReference>
<evidence type="ECO:0000256" key="1">
    <source>
        <dbReference type="PROSITE-ProRule" id="PRU00047"/>
    </source>
</evidence>
<dbReference type="GO" id="GO:0008270">
    <property type="term" value="F:zinc ion binding"/>
    <property type="evidence" value="ECO:0007669"/>
    <property type="project" value="UniProtKB-KW"/>
</dbReference>
<reference evidence="5" key="1">
    <citation type="journal article" date="2019" name="Sci. Rep.">
        <title>Draft genome of Tanacetum cinerariifolium, the natural source of mosquito coil.</title>
        <authorList>
            <person name="Yamashiro T."/>
            <person name="Shiraishi A."/>
            <person name="Satake H."/>
            <person name="Nakayama K."/>
        </authorList>
    </citation>
    <scope>NUCLEOTIDE SEQUENCE</scope>
</reference>
<dbReference type="InterPro" id="IPR001878">
    <property type="entry name" value="Znf_CCHC"/>
</dbReference>
<dbReference type="EMBL" id="BKCJ010003681">
    <property type="protein sequence ID" value="GEU56555.1"/>
    <property type="molecule type" value="Genomic_DNA"/>
</dbReference>
<dbReference type="Gene3D" id="4.10.60.10">
    <property type="entry name" value="Zinc finger, CCHC-type"/>
    <property type="match status" value="1"/>
</dbReference>
<evidence type="ECO:0000313" key="5">
    <source>
        <dbReference type="EMBL" id="GEU56555.1"/>
    </source>
</evidence>
<protein>
    <recommendedName>
        <fullName evidence="4">CCHC-type domain-containing protein</fullName>
    </recommendedName>
</protein>
<dbReference type="InterPro" id="IPR057670">
    <property type="entry name" value="SH3_retrovirus"/>
</dbReference>
<proteinExistence type="predicted"/>
<organism evidence="5">
    <name type="scientific">Tanacetum cinerariifolium</name>
    <name type="common">Dalmatian daisy</name>
    <name type="synonym">Chrysanthemum cinerariifolium</name>
    <dbReference type="NCBI Taxonomy" id="118510"/>
    <lineage>
        <taxon>Eukaryota</taxon>
        <taxon>Viridiplantae</taxon>
        <taxon>Streptophyta</taxon>
        <taxon>Embryophyta</taxon>
        <taxon>Tracheophyta</taxon>
        <taxon>Spermatophyta</taxon>
        <taxon>Magnoliopsida</taxon>
        <taxon>eudicotyledons</taxon>
        <taxon>Gunneridae</taxon>
        <taxon>Pentapetalae</taxon>
        <taxon>asterids</taxon>
        <taxon>campanulids</taxon>
        <taxon>Asterales</taxon>
        <taxon>Asteraceae</taxon>
        <taxon>Asteroideae</taxon>
        <taxon>Anthemideae</taxon>
        <taxon>Anthemidinae</taxon>
        <taxon>Tanacetum</taxon>
    </lineage>
</organism>
<keyword evidence="1" id="KW-0863">Zinc-finger</keyword>
<feature type="coiled-coil region" evidence="2">
    <location>
        <begin position="1056"/>
        <end position="1111"/>
    </location>
</feature>
<evidence type="ECO:0000256" key="2">
    <source>
        <dbReference type="SAM" id="Coils"/>
    </source>
</evidence>
<feature type="compositionally biased region" description="Low complexity" evidence="3">
    <location>
        <begin position="1017"/>
        <end position="1032"/>
    </location>
</feature>
<evidence type="ECO:0000256" key="3">
    <source>
        <dbReference type="SAM" id="MobiDB-lite"/>
    </source>
</evidence>
<name>A0A6L2L8C2_TANCI</name>
<keyword evidence="1" id="KW-0479">Metal-binding</keyword>
<feature type="region of interest" description="Disordered" evidence="3">
    <location>
        <begin position="1261"/>
        <end position="1290"/>
    </location>
</feature>
<comment type="caution">
    <text evidence="5">The sequence shown here is derived from an EMBL/GenBank/DDBJ whole genome shotgun (WGS) entry which is preliminary data.</text>
</comment>
<feature type="region of interest" description="Disordered" evidence="3">
    <location>
        <begin position="1017"/>
        <end position="1050"/>
    </location>
</feature>
<gene>
    <name evidence="5" type="ORF">Tci_028533</name>
</gene>
<sequence>MAKYSQKWNNGTFSKARSTKTSDRLVVIQAQLNNLVREIKKVNEKVYAAQVRCELCKGPHYTKDYPVKEEGKTLEKDYYTQFGAPYLGYRAAGPGFYQCNNGNSSYPDRRQTLEELLTKFMVGSAKRHEENSNIIKEIRASTDASIRNQGASIKTLEIQIGQMSKVLQERGIKDHVKLISTAKANSSAILRIGSGPYVEQVLVLCILYLLQPWSRRPFLSTAYAKIDVFKRKITLRVGEEKLVFKSIKPDTSIIRRVYMVKERTDLDSKTEFIEEAINESFDPLYDSQSTPVVSAAKLPILNPNEFDLWKMRIEQYFLMTDYSLWEVIINGDSHVPTVFVEGAIQPAAILTADQKLARRNKLKACDEHSLDDLFNNLRSYEAEVQHSSSPGNPTQNIAFVSSSNTDSTTNSVSAATSVSAVCAQLPVASYPNIDSLSNAVIFSFFASQSTSPQLDNDDLKQIDVDDLEEMDLRWQMAMITMRARRFLQKTGRNLGDNRATTMGFDMSKVKCYNCHKKRHFARECRNYDWSYQAEEEPANFALMAILSSSYASDNELSPAKPAQDMSHVTRPMAPIIEDWVSDLEDKSEPNDPQILTKSKPVSVTAARPVSVVVPKIMATKQRHARSLHTTTNSIIRRPKTYSQFSKTSNSFLKVTAAQAQVVSAAKGKKGKWGNPQYDLKDKGVIDSGCSRHMTGNMSYLFDFQALNGGYVAFGGNPKGGKILGKGKIKTGKFEGKVDEGFLVGYSVNSKAFRVFNNRTRIVQETLHVNFLENKPNVAGNQTNPSVGFQKEFDAGKTGEEADQQYMLFPVWSTGLTNLQNKEGDATFDGKEHDDEKPSIKLTFYKDFFSSQWKFLIHKILQSMSAKCTSWNEFSSAMASAVICLATGRTFNFLKYIFERFVRNVNSSSKFYMYPRFIHLIIQNQLGDLSTHSTKYISLALTQKVFANMRRVGKGCSGVETPLFEGMLVARELENQGNAEEQGDAEEQGNDNNAAKQPVTAVDDVADQFIQSPIPLTLQPQQPQDIPSTSQVQSPPPQQQSPPPAQPQGADFPMSLLQEAVDAYAALARRVEHLEHDKVAQDLEIIKLKTKVKKLERANEVKTIKLRRLKKVGTSQRIESSDDTIMEDVSNQGRMIDESDKDEGAKLMNEKEEKETEEVRVNPDDAQVEGRQANIYHIDMDHATKVLSMQEDEPEIQEAVEVVTTAKLITKLIDAVSKIVSAAAVVQADVSAAPVNVAAVVTIVAPIKVAVPSTRQRIGVVIRDPEDESSTKTSTETKSKDKGKDHVKQKAKENPYVHRYQVIKKRPQTKAQARRNMMVYLKNTVGFTLDYFKGMSYDDIRPIFEAKFDVNMEFLLKSKEQMEEEESRAIAIINEIPAQKAAKRRRLNKEAEDVEELK</sequence>
<dbReference type="SUPFAM" id="SSF57756">
    <property type="entry name" value="Retrovirus zinc finger-like domains"/>
    <property type="match status" value="1"/>
</dbReference>